<dbReference type="Proteomes" id="UP001163152">
    <property type="component" value="Chromosome"/>
</dbReference>
<dbReference type="SMART" id="SM00287">
    <property type="entry name" value="SH3b"/>
    <property type="match status" value="1"/>
</dbReference>
<dbReference type="RefSeq" id="WP_268612877.1">
    <property type="nucleotide sequence ID" value="NZ_CP113797.1"/>
</dbReference>
<dbReference type="PROSITE" id="PS51781">
    <property type="entry name" value="SH3B"/>
    <property type="match status" value="1"/>
</dbReference>
<feature type="compositionally biased region" description="Low complexity" evidence="1">
    <location>
        <begin position="48"/>
        <end position="60"/>
    </location>
</feature>
<keyword evidence="4" id="KW-1185">Reference proteome</keyword>
<sequence length="151" mass="16121">MTWSGFSKLILGVLLAIGILFGTGVSLTRYLIGRLATPPPRPVFANDPSPVVSPVTTATEAPPPEEPPLPEEAAPVSPSPVAEEGYTARVIQPIGLILRDQPSRDAVQVGGIEFNRELTVLETSSDGEWQRVRLGNGAEGWVRAGNTERLN</sequence>
<feature type="region of interest" description="Disordered" evidence="1">
    <location>
        <begin position="42"/>
        <end position="82"/>
    </location>
</feature>
<organism evidence="3 4">
    <name type="scientific">Thermocoleostomius sinensis A174</name>
    <dbReference type="NCBI Taxonomy" id="2016057"/>
    <lineage>
        <taxon>Bacteria</taxon>
        <taxon>Bacillati</taxon>
        <taxon>Cyanobacteriota</taxon>
        <taxon>Cyanophyceae</taxon>
        <taxon>Oculatellales</taxon>
        <taxon>Oculatellaceae</taxon>
        <taxon>Thermocoleostomius</taxon>
    </lineage>
</organism>
<evidence type="ECO:0000313" key="3">
    <source>
        <dbReference type="EMBL" id="WAL62537.1"/>
    </source>
</evidence>
<evidence type="ECO:0000256" key="1">
    <source>
        <dbReference type="SAM" id="MobiDB-lite"/>
    </source>
</evidence>
<gene>
    <name evidence="3" type="ORF">OXH18_11250</name>
</gene>
<protein>
    <submittedName>
        <fullName evidence="3">SH3 domain-containing protein</fullName>
    </submittedName>
</protein>
<evidence type="ECO:0000313" key="4">
    <source>
        <dbReference type="Proteomes" id="UP001163152"/>
    </source>
</evidence>
<proteinExistence type="predicted"/>
<name>A0A9E9CBK7_9CYAN</name>
<evidence type="ECO:0000259" key="2">
    <source>
        <dbReference type="PROSITE" id="PS51781"/>
    </source>
</evidence>
<dbReference type="InterPro" id="IPR003646">
    <property type="entry name" value="SH3-like_bac-type"/>
</dbReference>
<feature type="domain" description="SH3b" evidence="2">
    <location>
        <begin position="86"/>
        <end position="151"/>
    </location>
</feature>
<dbReference type="Pfam" id="PF08239">
    <property type="entry name" value="SH3_3"/>
    <property type="match status" value="1"/>
</dbReference>
<reference evidence="3" key="1">
    <citation type="submission" date="2022-12" db="EMBL/GenBank/DDBJ databases">
        <title>Polyphasic identification of a Novel Hot-Spring Cyanobacterium Ocullathermofonsia sinensis gen nov. sp. nov. and Genomic Insights on its Adaptations to the Thermal Habitat.</title>
        <authorList>
            <person name="Daroch M."/>
            <person name="Tang J."/>
            <person name="Jiang Y."/>
        </authorList>
    </citation>
    <scope>NUCLEOTIDE SEQUENCE</scope>
    <source>
        <strain evidence="3">PKUAC-SCTA174</strain>
    </source>
</reference>
<dbReference type="AlphaFoldDB" id="A0A9E9CBK7"/>
<accession>A0A9E9CBK7</accession>
<dbReference type="KEGG" id="tsin:OXH18_11250"/>
<dbReference type="EMBL" id="CP113797">
    <property type="protein sequence ID" value="WAL62537.1"/>
    <property type="molecule type" value="Genomic_DNA"/>
</dbReference>
<feature type="compositionally biased region" description="Low complexity" evidence="1">
    <location>
        <begin position="71"/>
        <end position="82"/>
    </location>
</feature>
<dbReference type="Gene3D" id="2.30.30.40">
    <property type="entry name" value="SH3 Domains"/>
    <property type="match status" value="1"/>
</dbReference>